<accession>A0ABS9DY99</accession>
<dbReference type="EMBL" id="JAKGBZ010000029">
    <property type="protein sequence ID" value="MCF3947715.1"/>
    <property type="molecule type" value="Genomic_DNA"/>
</dbReference>
<dbReference type="SUPFAM" id="SSF54637">
    <property type="entry name" value="Thioesterase/thiol ester dehydrase-isomerase"/>
    <property type="match status" value="1"/>
</dbReference>
<feature type="domain" description="FAS1-like dehydratase" evidence="1">
    <location>
        <begin position="16"/>
        <end position="146"/>
    </location>
</feature>
<gene>
    <name evidence="2" type="ORF">L2A60_13610</name>
</gene>
<dbReference type="Pfam" id="PF13452">
    <property type="entry name" value="FAS1_DH_region"/>
    <property type="match status" value="1"/>
</dbReference>
<evidence type="ECO:0000313" key="2">
    <source>
        <dbReference type="EMBL" id="MCF3947715.1"/>
    </source>
</evidence>
<dbReference type="RefSeq" id="WP_235704982.1">
    <property type="nucleotide sequence ID" value="NZ_JAKGBZ010000029.1"/>
</dbReference>
<keyword evidence="3" id="KW-1185">Reference proteome</keyword>
<comment type="caution">
    <text evidence="2">The sequence shown here is derived from an EMBL/GenBank/DDBJ whole genome shotgun (WGS) entry which is preliminary data.</text>
</comment>
<reference evidence="2 3" key="1">
    <citation type="submission" date="2022-01" db="EMBL/GenBank/DDBJ databases">
        <authorList>
            <person name="Won M."/>
            <person name="Kim S.-J."/>
            <person name="Kwon S.-W."/>
        </authorList>
    </citation>
    <scope>NUCLEOTIDE SEQUENCE [LARGE SCALE GENOMIC DNA]</scope>
    <source>
        <strain evidence="2 3">KCTC 23505</strain>
    </source>
</reference>
<sequence>MTEATELDVGALRGWIGRRETVRDMLTPRLVRELQATLDQDAAVPEDGAKAPLAIHWCLAPPAAPGSALGPDGHPARGGFLPPVPLPRRMWAGGALRFHDRLRVDDAVERRSRIADVSVKRGRSGTLCFVAVDHEIATARGIAIAERQDIVYRALEDGSAKPPAPAALPRAEFRREMRADPVLLFRYSALTFNGHRIHFDRSYVTEVENYPGLIVHGPLQATLLIEFAAATEGRAPAGFTFRGVSPLFDFTPFALCARRNETGLALWIETADGIRTMEAQATW</sequence>
<dbReference type="PANTHER" id="PTHR28152:SF1">
    <property type="entry name" value="HYDROXYACYL-THIOESTER DEHYDRATASE TYPE 2, MITOCHONDRIAL"/>
    <property type="match status" value="1"/>
</dbReference>
<proteinExistence type="predicted"/>
<evidence type="ECO:0000259" key="1">
    <source>
        <dbReference type="Pfam" id="PF13452"/>
    </source>
</evidence>
<evidence type="ECO:0000313" key="3">
    <source>
        <dbReference type="Proteomes" id="UP001521209"/>
    </source>
</evidence>
<dbReference type="Gene3D" id="3.10.129.10">
    <property type="entry name" value="Hotdog Thioesterase"/>
    <property type="match status" value="1"/>
</dbReference>
<dbReference type="Proteomes" id="UP001521209">
    <property type="component" value="Unassembled WGS sequence"/>
</dbReference>
<dbReference type="PANTHER" id="PTHR28152">
    <property type="entry name" value="HYDROXYACYL-THIOESTER DEHYDRATASE TYPE 2, MITOCHONDRIAL"/>
    <property type="match status" value="1"/>
</dbReference>
<dbReference type="InterPro" id="IPR039569">
    <property type="entry name" value="FAS1-like_DH_region"/>
</dbReference>
<organism evidence="2 3">
    <name type="scientific">Acidiphilium iwatense</name>
    <dbReference type="NCBI Taxonomy" id="768198"/>
    <lineage>
        <taxon>Bacteria</taxon>
        <taxon>Pseudomonadati</taxon>
        <taxon>Pseudomonadota</taxon>
        <taxon>Alphaproteobacteria</taxon>
        <taxon>Acetobacterales</taxon>
        <taxon>Acidocellaceae</taxon>
        <taxon>Acidiphilium</taxon>
    </lineage>
</organism>
<dbReference type="InterPro" id="IPR052741">
    <property type="entry name" value="Mitochondrial_HTD2"/>
</dbReference>
<name>A0ABS9DY99_9PROT</name>
<dbReference type="InterPro" id="IPR029069">
    <property type="entry name" value="HotDog_dom_sf"/>
</dbReference>
<protein>
    <submittedName>
        <fullName evidence="2">MaoC family dehydratase N-terminal domain-containing protein</fullName>
    </submittedName>
</protein>